<name>A0A382PNQ6_9ZZZZ</name>
<dbReference type="InterPro" id="IPR002878">
    <property type="entry name" value="ChsH2_C"/>
</dbReference>
<sequence>MPVQGEYMGMMLTIDDVDKENREFFKFCAKGDFHLQKGKKSGLLRYPPTTACPWTGDRTYEWVKVEPKGTVHSYAEVHHPIQPAFKDKVPYMILVVDLDVQRGKPTKHEALRVSGNLVTPDGNFAPLEKIKEVGIGTRVIMSFVKVVEGFSIPHWT</sequence>
<protein>
    <recommendedName>
        <fullName evidence="1">ChsH2 C-terminal OB-fold domain-containing protein</fullName>
    </recommendedName>
</protein>
<proteinExistence type="predicted"/>
<dbReference type="SUPFAM" id="SSF50249">
    <property type="entry name" value="Nucleic acid-binding proteins"/>
    <property type="match status" value="1"/>
</dbReference>
<dbReference type="InterPro" id="IPR012340">
    <property type="entry name" value="NA-bd_OB-fold"/>
</dbReference>
<dbReference type="Pfam" id="PF01796">
    <property type="entry name" value="OB_ChsH2_C"/>
    <property type="match status" value="1"/>
</dbReference>
<organism evidence="2">
    <name type="scientific">marine metagenome</name>
    <dbReference type="NCBI Taxonomy" id="408172"/>
    <lineage>
        <taxon>unclassified sequences</taxon>
        <taxon>metagenomes</taxon>
        <taxon>ecological metagenomes</taxon>
    </lineage>
</organism>
<dbReference type="EMBL" id="UINC01107903">
    <property type="protein sequence ID" value="SVC73622.1"/>
    <property type="molecule type" value="Genomic_DNA"/>
</dbReference>
<accession>A0A382PNQ6</accession>
<dbReference type="InterPro" id="IPR052513">
    <property type="entry name" value="Thioester_dehydratase-like"/>
</dbReference>
<gene>
    <name evidence="2" type="ORF">METZ01_LOCUS326476</name>
</gene>
<dbReference type="PANTHER" id="PTHR34075">
    <property type="entry name" value="BLR3430 PROTEIN"/>
    <property type="match status" value="1"/>
</dbReference>
<feature type="domain" description="ChsH2 C-terminal OB-fold" evidence="1">
    <location>
        <begin position="62"/>
        <end position="143"/>
    </location>
</feature>
<reference evidence="2" key="1">
    <citation type="submission" date="2018-05" db="EMBL/GenBank/DDBJ databases">
        <authorList>
            <person name="Lanie J.A."/>
            <person name="Ng W.-L."/>
            <person name="Kazmierczak K.M."/>
            <person name="Andrzejewski T.M."/>
            <person name="Davidsen T.M."/>
            <person name="Wayne K.J."/>
            <person name="Tettelin H."/>
            <person name="Glass J.I."/>
            <person name="Rusch D."/>
            <person name="Podicherti R."/>
            <person name="Tsui H.-C.T."/>
            <person name="Winkler M.E."/>
        </authorList>
    </citation>
    <scope>NUCLEOTIDE SEQUENCE</scope>
</reference>
<feature type="non-terminal residue" evidence="2">
    <location>
        <position position="156"/>
    </location>
</feature>
<dbReference type="AlphaFoldDB" id="A0A382PNQ6"/>
<evidence type="ECO:0000313" key="2">
    <source>
        <dbReference type="EMBL" id="SVC73622.1"/>
    </source>
</evidence>
<evidence type="ECO:0000259" key="1">
    <source>
        <dbReference type="Pfam" id="PF01796"/>
    </source>
</evidence>
<dbReference type="PANTHER" id="PTHR34075:SF5">
    <property type="entry name" value="BLR3430 PROTEIN"/>
    <property type="match status" value="1"/>
</dbReference>